<gene>
    <name evidence="1" type="ORF">COS52_02215</name>
</gene>
<reference evidence="2" key="1">
    <citation type="submission" date="2017-09" db="EMBL/GenBank/DDBJ databases">
        <title>Depth-based differentiation of microbial function through sediment-hosted aquifers and enrichment of novel symbionts in the deep terrestrial subsurface.</title>
        <authorList>
            <person name="Probst A.J."/>
            <person name="Ladd B."/>
            <person name="Jarett J.K."/>
            <person name="Geller-Mcgrath D.E."/>
            <person name="Sieber C.M.K."/>
            <person name="Emerson J.B."/>
            <person name="Anantharaman K."/>
            <person name="Thomas B.C."/>
            <person name="Malmstrom R."/>
            <person name="Stieglmeier M."/>
            <person name="Klingl A."/>
            <person name="Woyke T."/>
            <person name="Ryan C.M."/>
            <person name="Banfield J.F."/>
        </authorList>
    </citation>
    <scope>NUCLEOTIDE SEQUENCE [LARGE SCALE GENOMIC DNA]</scope>
</reference>
<proteinExistence type="predicted"/>
<evidence type="ECO:0000313" key="1">
    <source>
        <dbReference type="EMBL" id="PIV08523.1"/>
    </source>
</evidence>
<sequence>WKCPTEISDNKSEDVVVSIKNISDHPTITEKTFTVRIKTVSMSNLKNVKIFLNNNEIKNYNEDKKDFEETISVSNDGVYELKVRSTNEKDKSGESSIKFGVNKAWDYVEPTSAPVATATPAVSPSVTPIL</sequence>
<comment type="caution">
    <text evidence="1">The sequence shown here is derived from an EMBL/GenBank/DDBJ whole genome shotgun (WGS) entry which is preliminary data.</text>
</comment>
<dbReference type="InterPro" id="IPR013783">
    <property type="entry name" value="Ig-like_fold"/>
</dbReference>
<protein>
    <recommendedName>
        <fullName evidence="3">CARDB domain-containing protein</fullName>
    </recommendedName>
</protein>
<evidence type="ECO:0008006" key="3">
    <source>
        <dbReference type="Google" id="ProtNLM"/>
    </source>
</evidence>
<evidence type="ECO:0000313" key="2">
    <source>
        <dbReference type="Proteomes" id="UP000230119"/>
    </source>
</evidence>
<dbReference type="Proteomes" id="UP000230119">
    <property type="component" value="Unassembled WGS sequence"/>
</dbReference>
<feature type="non-terminal residue" evidence="1">
    <location>
        <position position="1"/>
    </location>
</feature>
<organism evidence="1 2">
    <name type="scientific">Candidatus Roizmanbacteria bacterium CG03_land_8_20_14_0_80_39_12</name>
    <dbReference type="NCBI Taxonomy" id="1974847"/>
    <lineage>
        <taxon>Bacteria</taxon>
        <taxon>Candidatus Roizmaniibacteriota</taxon>
    </lineage>
</organism>
<name>A0A2M7BSU1_9BACT</name>
<dbReference type="Gene3D" id="2.60.40.10">
    <property type="entry name" value="Immunoglobulins"/>
    <property type="match status" value="1"/>
</dbReference>
<accession>A0A2M7BSU1</accession>
<dbReference type="EMBL" id="PEVA01000096">
    <property type="protein sequence ID" value="PIV08523.1"/>
    <property type="molecule type" value="Genomic_DNA"/>
</dbReference>
<dbReference type="AlphaFoldDB" id="A0A2M7BSU1"/>